<evidence type="ECO:0000313" key="3">
    <source>
        <dbReference type="Proteomes" id="UP000001060"/>
    </source>
</evidence>
<gene>
    <name evidence="2" type="ordered locus">LLO_0972</name>
</gene>
<dbReference type="Proteomes" id="UP000001060">
    <property type="component" value="Chromosome"/>
</dbReference>
<evidence type="ECO:0000313" key="2">
    <source>
        <dbReference type="EMBL" id="CBJ11322.1"/>
    </source>
</evidence>
<dbReference type="KEGG" id="llo:LLO_0972"/>
<proteinExistence type="predicted"/>
<dbReference type="RefSeq" id="WP_003632378.1">
    <property type="nucleotide sequence ID" value="NC_013861.1"/>
</dbReference>
<dbReference type="eggNOG" id="COG1073">
    <property type="taxonomic scope" value="Bacteria"/>
</dbReference>
<dbReference type="InterPro" id="IPR021014">
    <property type="entry name" value="SidE_PDE"/>
</dbReference>
<reference evidence="2 3" key="1">
    <citation type="journal article" date="2010" name="PLoS Genet.">
        <title>Analysis of the Legionella longbeachae genome and transcriptome uncovers unique strategies to cause Legionnaires' disease.</title>
        <authorList>
            <person name="Cazalet C."/>
            <person name="Gomez-Valero L."/>
            <person name="Rusniok C."/>
            <person name="Lomma M."/>
            <person name="Dervins-Ravault D."/>
            <person name="Newton H."/>
            <person name="Sansom F."/>
            <person name="Jarraud S."/>
            <person name="Zidane N."/>
            <person name="Ma L."/>
            <person name="Bouchier C."/>
            <person name="Etienne J."/>
            <person name="Hartland E."/>
            <person name="Buchrieser C."/>
        </authorList>
    </citation>
    <scope>NUCLEOTIDE SEQUENCE [LARGE SCALE GENOMIC DNA]</scope>
    <source>
        <strain evidence="2 3">NSW150</strain>
    </source>
</reference>
<name>D3HR00_LEGLN</name>
<dbReference type="Pfam" id="PF12252">
    <property type="entry name" value="SidE_PDE"/>
    <property type="match status" value="1"/>
</dbReference>
<evidence type="ECO:0000259" key="1">
    <source>
        <dbReference type="Pfam" id="PF12252"/>
    </source>
</evidence>
<organism evidence="2 3">
    <name type="scientific">Legionella longbeachae serogroup 1 (strain NSW150)</name>
    <dbReference type="NCBI Taxonomy" id="661367"/>
    <lineage>
        <taxon>Bacteria</taxon>
        <taxon>Pseudomonadati</taxon>
        <taxon>Pseudomonadota</taxon>
        <taxon>Gammaproteobacteria</taxon>
        <taxon>Legionellales</taxon>
        <taxon>Legionellaceae</taxon>
        <taxon>Legionella</taxon>
    </lineage>
</organism>
<dbReference type="OrthoDB" id="5650098at2"/>
<dbReference type="EMBL" id="FN650140">
    <property type="protein sequence ID" value="CBJ11322.1"/>
    <property type="molecule type" value="Genomic_DNA"/>
</dbReference>
<keyword evidence="3" id="KW-1185">Reference proteome</keyword>
<sequence length="1568" mass="179957">MPYEPQDDFSLLRSHSGRLITAAAFVNKQFLGTPYGCTSIPERLLNQRFLLELTLNGHKIYTNGPFFTDELGNELTNSGQDSKYGQGNLIYKISVRRPSDPLLYSITYEEADFAIFHPLSVPSTYKNKEKEWPKKREAFLKACNQGKVKVEPNVEALEKQGLIVNHVIHRPNHGLHHSLRVAASVPTILGFLGENQTASQIEKLQLMMLFSVVGREDETGFRETGEWGIGKETYQRFRTTSGLAYLDYCQAKEGIYTSDEKARYLDYRNALTVELMGFAKINHALSAGKVSSITNKDRLKDRILKDTKRLVEMGTLTPEEADQINKAPNKDKAVEDLINKIMDPRQERYILGDAIPGVLVRFIEENYKKLAIPKDMFKAIEQAPNKTKVIKTLIPKILSEEDKCKQILPFLFPNDATQAINYELEIMNWAHGLDLSRCYPLEAKYAVKVIPMPPGIKPGSLNWESALSAELNKKHQNLLKDMDKNEGLVIIKSANDLFYIRHLDSRGEIRFSEINKNKNPSLIDLLNQTTAPKTLQMSQLLLAIADKAGQLPHKSQYFGNVQSMVGLIFSRSGGNWDNFKNEMDKLYDFFNSIQEMHIRTGERINFKLYPKEDFLKNFVNLPETEKLFSEYQKNPQLFVEKFTAHMLSKLYDGTNKQNYNNQAFRIFAETPEGIRQRDYLAEATNCARLIDSVPKPKEALKTSDLPEIKSLSYDSKEKKMLLVFATEEEAIKFQDLYKEVNKKSSDFQSDGLNVVIPLERYKYLRDNRYLKFQLETIPEKHSEEENLIDPNTGEYSALQLISKQSAVVRLHNTILDNEGKRAYDSELTAMNNPGTSRYVAATRTHFATLTEKEQYEERKNIRVPLTGIHQVRKEYLEASPPDPRYQQPALIELDHPDLAANAVYFKQGGAKNTRFLGKTAYTLLNPEGKTELFLGARNKRHLYFPIGILSDVNYMHKGGEKFIWKENATSWEKRWLGADKHPLFKEGISLEELKKQQKNGDAFEKQNELLLRGTKEAIRALVAPKNTLFDRLNLATQALQIKENYNITVPLIILDPKDPSCPKIYTEKMIRDDLQEVIQKVRKHQLPYDDSFVTIKKEKNGPEISVQKDKELQNELIKQLLEKCGFVVSLSTNTNLPIKDRLTIDSTHLISDDSIKIDKFLENLSVPGGVYAEMEQISDPEHFDNLSIEQKDNFFIKQVALGNLEVIENLLIKCNYFPSPVLFEKANEIASNRLENTQFDKIMEKIVLIGLQKTTINFREACKNITPEQLGTDMFSHFLLEKTKDALKRYIPGREEIIDEFYLKIPSQHKLLQAFEDLNQVISLANLIKQTEDLKQPLTRAIRYADTFKNTIKEQANELTVEDKFQIRKEIQNKINEIIPEKNFFKENVANIVSGIKCQDLSEKDQINLFLYNWQYKNGQSPIRRPSPNNLQQIESIIPLNKSELILKAIWKNKFTTLSRLDPVIAIRVAIEKYLLIHATTEKKLTIEQIEKLISVADSAKKNLADNSKDNSKITLVNNLIEALEHNDEKLISKLISTSIVSNFKDFKEKFETSKSKQNSNSTNFSLT</sequence>
<feature type="domain" description="SidE PDE" evidence="1">
    <location>
        <begin position="162"/>
        <end position="294"/>
    </location>
</feature>
<protein>
    <submittedName>
        <fullName evidence="2">Putative coiled-coil protein</fullName>
    </submittedName>
</protein>
<dbReference type="STRING" id="661367.LLO_0972"/>
<dbReference type="HOGENOM" id="CLU_245580_0_0_6"/>
<accession>D3HR00</accession>
<dbReference type="GeneID" id="40925206"/>